<name>A0A4Z2H6S6_9TELE</name>
<feature type="region of interest" description="Disordered" evidence="1">
    <location>
        <begin position="136"/>
        <end position="156"/>
    </location>
</feature>
<gene>
    <name evidence="2" type="ORF">EYF80_028234</name>
</gene>
<dbReference type="EMBL" id="SRLO01000314">
    <property type="protein sequence ID" value="TNN61489.1"/>
    <property type="molecule type" value="Genomic_DNA"/>
</dbReference>
<comment type="caution">
    <text evidence="2">The sequence shown here is derived from an EMBL/GenBank/DDBJ whole genome shotgun (WGS) entry which is preliminary data.</text>
</comment>
<feature type="compositionally biased region" description="Basic residues" evidence="1">
    <location>
        <begin position="137"/>
        <end position="147"/>
    </location>
</feature>
<proteinExistence type="predicted"/>
<feature type="compositionally biased region" description="Low complexity" evidence="1">
    <location>
        <begin position="23"/>
        <end position="34"/>
    </location>
</feature>
<feature type="region of interest" description="Disordered" evidence="1">
    <location>
        <begin position="19"/>
        <end position="60"/>
    </location>
</feature>
<protein>
    <submittedName>
        <fullName evidence="2">Uncharacterized protein</fullName>
    </submittedName>
</protein>
<evidence type="ECO:0000313" key="2">
    <source>
        <dbReference type="EMBL" id="TNN61489.1"/>
    </source>
</evidence>
<dbReference type="AlphaFoldDB" id="A0A4Z2H6S6"/>
<sequence length="174" mass="18865">MAVFPARFLKQNFTVKTTRSVNAAPPTTPTATPTGTSQRPEAGGFSASSAVPSRPGPGPLRGRLAGAATLVSVVTLRYTPLLLHRYIAASKGVTFLMTSELSAREPKRPSAIFFFSAPFWIVTRLAETFLPMELKRPGRRKKRKKRASSISAARRARRVAGDENGVLFLPNGKL</sequence>
<evidence type="ECO:0000313" key="3">
    <source>
        <dbReference type="Proteomes" id="UP000314294"/>
    </source>
</evidence>
<dbReference type="Proteomes" id="UP000314294">
    <property type="component" value="Unassembled WGS sequence"/>
</dbReference>
<keyword evidence="3" id="KW-1185">Reference proteome</keyword>
<reference evidence="2 3" key="1">
    <citation type="submission" date="2019-03" db="EMBL/GenBank/DDBJ databases">
        <title>First draft genome of Liparis tanakae, snailfish: a comprehensive survey of snailfish specific genes.</title>
        <authorList>
            <person name="Kim W."/>
            <person name="Song I."/>
            <person name="Jeong J.-H."/>
            <person name="Kim D."/>
            <person name="Kim S."/>
            <person name="Ryu S."/>
            <person name="Song J.Y."/>
            <person name="Lee S.K."/>
        </authorList>
    </citation>
    <scope>NUCLEOTIDE SEQUENCE [LARGE SCALE GENOMIC DNA]</scope>
    <source>
        <tissue evidence="2">Muscle</tissue>
    </source>
</reference>
<organism evidence="2 3">
    <name type="scientific">Liparis tanakae</name>
    <name type="common">Tanaka's snailfish</name>
    <dbReference type="NCBI Taxonomy" id="230148"/>
    <lineage>
        <taxon>Eukaryota</taxon>
        <taxon>Metazoa</taxon>
        <taxon>Chordata</taxon>
        <taxon>Craniata</taxon>
        <taxon>Vertebrata</taxon>
        <taxon>Euteleostomi</taxon>
        <taxon>Actinopterygii</taxon>
        <taxon>Neopterygii</taxon>
        <taxon>Teleostei</taxon>
        <taxon>Neoteleostei</taxon>
        <taxon>Acanthomorphata</taxon>
        <taxon>Eupercaria</taxon>
        <taxon>Perciformes</taxon>
        <taxon>Cottioidei</taxon>
        <taxon>Cottales</taxon>
        <taxon>Liparidae</taxon>
        <taxon>Liparis</taxon>
    </lineage>
</organism>
<evidence type="ECO:0000256" key="1">
    <source>
        <dbReference type="SAM" id="MobiDB-lite"/>
    </source>
</evidence>
<accession>A0A4Z2H6S6</accession>